<dbReference type="Proteomes" id="UP000027601">
    <property type="component" value="Unassembled WGS sequence"/>
</dbReference>
<evidence type="ECO:0000313" key="1">
    <source>
        <dbReference type="EMBL" id="GAK37460.1"/>
    </source>
</evidence>
<evidence type="ECO:0000313" key="2">
    <source>
        <dbReference type="Proteomes" id="UP000027601"/>
    </source>
</evidence>
<organism evidence="1 2">
    <name type="scientific">Bacteroides graminisolvens DSM 19988 = JCM 15093</name>
    <dbReference type="NCBI Taxonomy" id="1121097"/>
    <lineage>
        <taxon>Bacteria</taxon>
        <taxon>Pseudomonadati</taxon>
        <taxon>Bacteroidota</taxon>
        <taxon>Bacteroidia</taxon>
        <taxon>Bacteroidales</taxon>
        <taxon>Bacteroidaceae</taxon>
        <taxon>Bacteroides</taxon>
    </lineage>
</organism>
<dbReference type="EMBL" id="BAJS01000021">
    <property type="protein sequence ID" value="GAK37460.1"/>
    <property type="molecule type" value="Genomic_DNA"/>
</dbReference>
<sequence length="170" mass="19624">MYEKTATAMKSIYQRVIDHRKGDCMQAAIASLFDDEYENVPAFIENDNMGELFDKYLESKGYVCENGLYNKTWGILLHPTEECKRKTRFYEPQVLKPENMGEGVNGLFYCSVLSPKYFSWNDMNMHAVICDKNFNIVHDPNLEYRGIRSYPLASVIGFNGITGVYNIVKK</sequence>
<reference evidence="1 2" key="1">
    <citation type="journal article" date="2015" name="Microbes Environ.">
        <title>Distribution and evolution of nitrogen fixation genes in the phylum bacteroidetes.</title>
        <authorList>
            <person name="Inoue J."/>
            <person name="Oshima K."/>
            <person name="Suda W."/>
            <person name="Sakamoto M."/>
            <person name="Iino T."/>
            <person name="Noda S."/>
            <person name="Hongoh Y."/>
            <person name="Hattori M."/>
            <person name="Ohkuma M."/>
        </authorList>
    </citation>
    <scope>NUCLEOTIDE SEQUENCE [LARGE SCALE GENOMIC DNA]</scope>
    <source>
        <strain evidence="1 2">JCM 15093</strain>
    </source>
</reference>
<dbReference type="AlphaFoldDB" id="A0A069D547"/>
<gene>
    <name evidence="1" type="ORF">JCM15093_2711</name>
</gene>
<dbReference type="STRING" id="1121097.GCA_000428125_02332"/>
<keyword evidence="2" id="KW-1185">Reference proteome</keyword>
<name>A0A069D547_9BACE</name>
<comment type="caution">
    <text evidence="1">The sequence shown here is derived from an EMBL/GenBank/DDBJ whole genome shotgun (WGS) entry which is preliminary data.</text>
</comment>
<protein>
    <submittedName>
        <fullName evidence="1">Uncharacterized protein</fullName>
    </submittedName>
</protein>
<dbReference type="eggNOG" id="ENOG5033WNY">
    <property type="taxonomic scope" value="Bacteria"/>
</dbReference>
<accession>A0A069D547</accession>
<proteinExistence type="predicted"/>